<feature type="compositionally biased region" description="Low complexity" evidence="10">
    <location>
        <begin position="315"/>
        <end position="333"/>
    </location>
</feature>
<dbReference type="AlphaFoldDB" id="A0A5P1EXZ6"/>
<dbReference type="GO" id="GO:0008270">
    <property type="term" value="F:zinc ion binding"/>
    <property type="evidence" value="ECO:0007669"/>
    <property type="project" value="UniProtKB-KW"/>
</dbReference>
<dbReference type="EC" id="2.3.2.27" evidence="3"/>
<dbReference type="OMA" id="TITEKWM"/>
<feature type="region of interest" description="Disordered" evidence="10">
    <location>
        <begin position="355"/>
        <end position="385"/>
    </location>
</feature>
<evidence type="ECO:0000256" key="4">
    <source>
        <dbReference type="ARBA" id="ARBA00022679"/>
    </source>
</evidence>
<reference evidence="13" key="1">
    <citation type="journal article" date="2017" name="Nat. Commun.">
        <title>The asparagus genome sheds light on the origin and evolution of a young Y chromosome.</title>
        <authorList>
            <person name="Harkess A."/>
            <person name="Zhou J."/>
            <person name="Xu C."/>
            <person name="Bowers J.E."/>
            <person name="Van der Hulst R."/>
            <person name="Ayyampalayam S."/>
            <person name="Mercati F."/>
            <person name="Riccardi P."/>
            <person name="McKain M.R."/>
            <person name="Kakrana A."/>
            <person name="Tang H."/>
            <person name="Ray J."/>
            <person name="Groenendijk J."/>
            <person name="Arikit S."/>
            <person name="Mathioni S.M."/>
            <person name="Nakano M."/>
            <person name="Shan H."/>
            <person name="Telgmann-Rauber A."/>
            <person name="Kanno A."/>
            <person name="Yue Z."/>
            <person name="Chen H."/>
            <person name="Li W."/>
            <person name="Chen Y."/>
            <person name="Xu X."/>
            <person name="Zhang Y."/>
            <person name="Luo S."/>
            <person name="Chen H."/>
            <person name="Gao J."/>
            <person name="Mao Z."/>
            <person name="Pires J.C."/>
            <person name="Luo M."/>
            <person name="Kudrna D."/>
            <person name="Wing R.A."/>
            <person name="Meyers B.C."/>
            <person name="Yi K."/>
            <person name="Kong H."/>
            <person name="Lavrijsen P."/>
            <person name="Sunseri F."/>
            <person name="Falavigna A."/>
            <person name="Ye Y."/>
            <person name="Leebens-Mack J.H."/>
            <person name="Chen G."/>
        </authorList>
    </citation>
    <scope>NUCLEOTIDE SEQUENCE [LARGE SCALE GENOMIC DNA]</scope>
    <source>
        <strain evidence="13">cv. DH0086</strain>
    </source>
</reference>
<feature type="domain" description="RING-type" evidence="11">
    <location>
        <begin position="565"/>
        <end position="606"/>
    </location>
</feature>
<dbReference type="PROSITE" id="PS50089">
    <property type="entry name" value="ZF_RING_2"/>
    <property type="match status" value="1"/>
</dbReference>
<evidence type="ECO:0000256" key="7">
    <source>
        <dbReference type="ARBA" id="ARBA00022786"/>
    </source>
</evidence>
<dbReference type="EMBL" id="CM007385">
    <property type="protein sequence ID" value="ONK70333.1"/>
    <property type="molecule type" value="Genomic_DNA"/>
</dbReference>
<dbReference type="Pfam" id="PF13639">
    <property type="entry name" value="zf-RING_2"/>
    <property type="match status" value="1"/>
</dbReference>
<comment type="pathway">
    <text evidence="2">Protein modification; protein ubiquitination.</text>
</comment>
<dbReference type="InterPro" id="IPR001841">
    <property type="entry name" value="Znf_RING"/>
</dbReference>
<organism evidence="12 13">
    <name type="scientific">Asparagus officinalis</name>
    <name type="common">Garden asparagus</name>
    <dbReference type="NCBI Taxonomy" id="4686"/>
    <lineage>
        <taxon>Eukaryota</taxon>
        <taxon>Viridiplantae</taxon>
        <taxon>Streptophyta</taxon>
        <taxon>Embryophyta</taxon>
        <taxon>Tracheophyta</taxon>
        <taxon>Spermatophyta</taxon>
        <taxon>Magnoliopsida</taxon>
        <taxon>Liliopsida</taxon>
        <taxon>Asparagales</taxon>
        <taxon>Asparagaceae</taxon>
        <taxon>Asparagoideae</taxon>
        <taxon>Asparagus</taxon>
    </lineage>
</organism>
<dbReference type="PANTHER" id="PTHR22937:SF213">
    <property type="entry name" value="RING-TYPE E3 UBIQUITIN TRANSFERASE"/>
    <property type="match status" value="1"/>
</dbReference>
<dbReference type="PANTHER" id="PTHR22937">
    <property type="entry name" value="E3 UBIQUITIN-PROTEIN LIGASE RNF165"/>
    <property type="match status" value="1"/>
</dbReference>
<keyword evidence="8" id="KW-0862">Zinc</keyword>
<evidence type="ECO:0000256" key="10">
    <source>
        <dbReference type="SAM" id="MobiDB-lite"/>
    </source>
</evidence>
<feature type="region of interest" description="Disordered" evidence="10">
    <location>
        <begin position="210"/>
        <end position="241"/>
    </location>
</feature>
<dbReference type="FunFam" id="3.30.40.10:FF:000309">
    <property type="entry name" value="E3 ubiquitin-protein ligase MBR2"/>
    <property type="match status" value="1"/>
</dbReference>
<feature type="region of interest" description="Disordered" evidence="10">
    <location>
        <begin position="106"/>
        <end position="170"/>
    </location>
</feature>
<keyword evidence="5" id="KW-0479">Metal-binding</keyword>
<evidence type="ECO:0000256" key="3">
    <source>
        <dbReference type="ARBA" id="ARBA00012483"/>
    </source>
</evidence>
<evidence type="ECO:0000313" key="12">
    <source>
        <dbReference type="EMBL" id="ONK70333.1"/>
    </source>
</evidence>
<dbReference type="GO" id="GO:0061630">
    <property type="term" value="F:ubiquitin protein ligase activity"/>
    <property type="evidence" value="ECO:0007669"/>
    <property type="project" value="UniProtKB-EC"/>
</dbReference>
<comment type="catalytic activity">
    <reaction evidence="1">
        <text>S-ubiquitinyl-[E2 ubiquitin-conjugating enzyme]-L-cysteine + [acceptor protein]-L-lysine = [E2 ubiquitin-conjugating enzyme]-L-cysteine + N(6)-ubiquitinyl-[acceptor protein]-L-lysine.</text>
        <dbReference type="EC" id="2.3.2.27"/>
    </reaction>
</comment>
<feature type="compositionally biased region" description="Polar residues" evidence="10">
    <location>
        <begin position="118"/>
        <end position="131"/>
    </location>
</feature>
<accession>A0A5P1EXZ6</accession>
<feature type="region of interest" description="Disordered" evidence="10">
    <location>
        <begin position="45"/>
        <end position="75"/>
    </location>
</feature>
<sequence length="616" mass="66986">MDQEILLTNVILNPVETPNLPSSPVFATDANPPFIDLSDEDSADLSIWSSGGPSSSQHSIDQVAHGGPKMEHSWAPSLTINGIQGSRTEERPLEFTNVLPMENVNLNLNNDPVDDGHSFSQNPGFLQNSDHNLVHGIGQFSAPSSAGSSGSLHVISSGSSSNPSGSGNSLDCRRLSCKRKSIEQCSSSGSPSCLYQGESSLMRPSFHQSANTTLSINPPGEQLNSRSGNTTLGNTEGSQRNCRIRINPPQTVVSPHSQWNPGNNLMTSDLFSTRQVSNQFIPSHQAVDRVTSLQLPSLVPNMHPFPVNIASSSRTASSSRSLSIAGQSSSASSLPRNNIAPDMRHLMQHSSSLSLAPTPQARTGPPVVQPSGPTWIPHQNPPTQYQRRLPVVARRSLVPSVPSRSTQGINAPPQSSSAPLNNFQELRNQSIAALRLQQSYLRSANGVLADLSAVRSLAATRDRSRVLSEIRNALARRGEHMQLEGVQGVLLFDPSVLYGGAAELHDRHRDMRLDVDNMSYEELLALTERIGNVSTGLSEETILKHLKQWKYISLTEEIPSEVEPCCICQEEYVEEDNVGRLDCGHDFHTACIKQWLTMKNLCPICKTTGMNTSKER</sequence>
<dbReference type="Gene3D" id="3.30.40.10">
    <property type="entry name" value="Zinc/RING finger domain, C3HC4 (zinc finger)"/>
    <property type="match status" value="1"/>
</dbReference>
<protein>
    <recommendedName>
        <fullName evidence="3">RING-type E3 ubiquitin transferase</fullName>
        <ecNumber evidence="3">2.3.2.27</ecNumber>
    </recommendedName>
</protein>
<evidence type="ECO:0000256" key="5">
    <source>
        <dbReference type="ARBA" id="ARBA00022723"/>
    </source>
</evidence>
<evidence type="ECO:0000256" key="1">
    <source>
        <dbReference type="ARBA" id="ARBA00000900"/>
    </source>
</evidence>
<dbReference type="SUPFAM" id="SSF57850">
    <property type="entry name" value="RING/U-box"/>
    <property type="match status" value="1"/>
</dbReference>
<dbReference type="SMART" id="SM00184">
    <property type="entry name" value="RING"/>
    <property type="match status" value="1"/>
</dbReference>
<dbReference type="InterPro" id="IPR013083">
    <property type="entry name" value="Znf_RING/FYVE/PHD"/>
</dbReference>
<feature type="compositionally biased region" description="Low complexity" evidence="10">
    <location>
        <begin position="46"/>
        <end position="60"/>
    </location>
</feature>
<keyword evidence="7" id="KW-0833">Ubl conjugation pathway</keyword>
<evidence type="ECO:0000256" key="6">
    <source>
        <dbReference type="ARBA" id="ARBA00022771"/>
    </source>
</evidence>
<name>A0A5P1EXZ6_ASPOF</name>
<evidence type="ECO:0000256" key="8">
    <source>
        <dbReference type="ARBA" id="ARBA00022833"/>
    </source>
</evidence>
<keyword evidence="6 9" id="KW-0863">Zinc-finger</keyword>
<feature type="compositionally biased region" description="Low complexity" evidence="10">
    <location>
        <begin position="141"/>
        <end position="169"/>
    </location>
</feature>
<proteinExistence type="predicted"/>
<dbReference type="GO" id="GO:0043161">
    <property type="term" value="P:proteasome-mediated ubiquitin-dependent protein catabolic process"/>
    <property type="evidence" value="ECO:0007669"/>
    <property type="project" value="UniProtKB-ARBA"/>
</dbReference>
<dbReference type="Gramene" id="ONK70333">
    <property type="protein sequence ID" value="ONK70333"/>
    <property type="gene ID" value="A4U43_C05F32650"/>
</dbReference>
<evidence type="ECO:0000256" key="9">
    <source>
        <dbReference type="PROSITE-ProRule" id="PRU00175"/>
    </source>
</evidence>
<evidence type="ECO:0000313" key="13">
    <source>
        <dbReference type="Proteomes" id="UP000243459"/>
    </source>
</evidence>
<gene>
    <name evidence="12" type="ORF">A4U43_C05F32650</name>
</gene>
<dbReference type="Proteomes" id="UP000243459">
    <property type="component" value="Chromosome 5"/>
</dbReference>
<dbReference type="GO" id="GO:0010228">
    <property type="term" value="P:vegetative to reproductive phase transition of meristem"/>
    <property type="evidence" value="ECO:0007669"/>
    <property type="project" value="UniProtKB-ARBA"/>
</dbReference>
<keyword evidence="4" id="KW-0808">Transferase</keyword>
<keyword evidence="13" id="KW-1185">Reference proteome</keyword>
<evidence type="ECO:0000259" key="11">
    <source>
        <dbReference type="PROSITE" id="PS50089"/>
    </source>
</evidence>
<dbReference type="InterPro" id="IPR045191">
    <property type="entry name" value="MBR1/2-like"/>
</dbReference>
<evidence type="ECO:0000256" key="2">
    <source>
        <dbReference type="ARBA" id="ARBA00004906"/>
    </source>
</evidence>
<feature type="region of interest" description="Disordered" evidence="10">
    <location>
        <begin position="315"/>
        <end position="338"/>
    </location>
</feature>